<gene>
    <name evidence="4" type="ORF">I598_1791</name>
</gene>
<evidence type="ECO:0000256" key="1">
    <source>
        <dbReference type="ARBA" id="ARBA00023015"/>
    </source>
</evidence>
<dbReference type="InterPro" id="IPR036388">
    <property type="entry name" value="WH-like_DNA-bd_sf"/>
</dbReference>
<dbReference type="KEGG" id="ido:I598_1791"/>
<dbReference type="InterPro" id="IPR005561">
    <property type="entry name" value="ANTAR"/>
</dbReference>
<reference evidence="4 5" key="1">
    <citation type="submission" date="2016-01" db="EMBL/GenBank/DDBJ databases">
        <title>Complete genome sequence of a soil Actinobacterium, Isoptericola dokdonensis DS-3.</title>
        <authorList>
            <person name="Kwon S.-K."/>
            <person name="Kim J.F."/>
        </authorList>
    </citation>
    <scope>NUCLEOTIDE SEQUENCE [LARGE SCALE GENOMIC DNA]</scope>
    <source>
        <strain evidence="4 5">DS-3</strain>
    </source>
</reference>
<accession>A0A168FCB7</accession>
<evidence type="ECO:0000259" key="3">
    <source>
        <dbReference type="PROSITE" id="PS50921"/>
    </source>
</evidence>
<keyword evidence="1" id="KW-0805">Transcription regulation</keyword>
<dbReference type="Proteomes" id="UP000076794">
    <property type="component" value="Chromosome"/>
</dbReference>
<sequence>MAPVVTGSVDMVLSRYLDECAARAAGVLGTDVEASVTLREHGLTLRAGSSGIAAARCDRAEAMVDDGPCIDAMGDDAVVEVPTVVPDDRWREWSEQARREGFVRALAVPSQVNEDVSLALNLYSRSAGPWDERLVHAAGAYSALIASAVNLQLAFSDLDDAAGTLAHGTSEDEMVQRAIGAVMQTNGCSQDEAAELLRSASRRGGVPESEVARTVLRSLATASTGDIVDVLAAER</sequence>
<dbReference type="SUPFAM" id="SSF55781">
    <property type="entry name" value="GAF domain-like"/>
    <property type="match status" value="1"/>
</dbReference>
<dbReference type="GO" id="GO:0003723">
    <property type="term" value="F:RNA binding"/>
    <property type="evidence" value="ECO:0007669"/>
    <property type="project" value="InterPro"/>
</dbReference>
<dbReference type="Gene3D" id="1.10.10.10">
    <property type="entry name" value="Winged helix-like DNA-binding domain superfamily/Winged helix DNA-binding domain"/>
    <property type="match status" value="1"/>
</dbReference>
<feature type="domain" description="ANTAR" evidence="3">
    <location>
        <begin position="155"/>
        <end position="216"/>
    </location>
</feature>
<evidence type="ECO:0000313" key="4">
    <source>
        <dbReference type="EMBL" id="ANC31339.1"/>
    </source>
</evidence>
<dbReference type="AlphaFoldDB" id="A0A168FCB7"/>
<organism evidence="4 5">
    <name type="scientific">Isoptericola dokdonensis DS-3</name>
    <dbReference type="NCBI Taxonomy" id="1300344"/>
    <lineage>
        <taxon>Bacteria</taxon>
        <taxon>Bacillati</taxon>
        <taxon>Actinomycetota</taxon>
        <taxon>Actinomycetes</taxon>
        <taxon>Micrococcales</taxon>
        <taxon>Promicromonosporaceae</taxon>
        <taxon>Isoptericola</taxon>
    </lineage>
</organism>
<dbReference type="STRING" id="1300344.I598_1791"/>
<evidence type="ECO:0000256" key="2">
    <source>
        <dbReference type="ARBA" id="ARBA00023163"/>
    </source>
</evidence>
<dbReference type="InterPro" id="IPR011006">
    <property type="entry name" value="CheY-like_superfamily"/>
</dbReference>
<dbReference type="EMBL" id="CP014209">
    <property type="protein sequence ID" value="ANC31339.1"/>
    <property type="molecule type" value="Genomic_DNA"/>
</dbReference>
<dbReference type="Gene3D" id="3.30.450.40">
    <property type="match status" value="1"/>
</dbReference>
<dbReference type="InterPro" id="IPR029016">
    <property type="entry name" value="GAF-like_dom_sf"/>
</dbReference>
<evidence type="ECO:0000313" key="5">
    <source>
        <dbReference type="Proteomes" id="UP000076794"/>
    </source>
</evidence>
<name>A0A168FCB7_9MICO</name>
<keyword evidence="2" id="KW-0804">Transcription</keyword>
<dbReference type="SMART" id="SM01012">
    <property type="entry name" value="ANTAR"/>
    <property type="match status" value="1"/>
</dbReference>
<dbReference type="PROSITE" id="PS50921">
    <property type="entry name" value="ANTAR"/>
    <property type="match status" value="1"/>
</dbReference>
<dbReference type="SUPFAM" id="SSF52172">
    <property type="entry name" value="CheY-like"/>
    <property type="match status" value="1"/>
</dbReference>
<protein>
    <submittedName>
        <fullName evidence="4">ANTAR domain protein</fullName>
    </submittedName>
</protein>
<dbReference type="Pfam" id="PF03861">
    <property type="entry name" value="ANTAR"/>
    <property type="match status" value="1"/>
</dbReference>
<dbReference type="PATRIC" id="fig|1300344.3.peg.1798"/>
<proteinExistence type="predicted"/>
<keyword evidence="5" id="KW-1185">Reference proteome</keyword>